<comment type="caution">
    <text evidence="1">The sequence shown here is derived from an EMBL/GenBank/DDBJ whole genome shotgun (WGS) entry which is preliminary data.</text>
</comment>
<name>A0A9X3MRV5_9ACTN</name>
<proteinExistence type="predicted"/>
<evidence type="ECO:0000313" key="1">
    <source>
        <dbReference type="EMBL" id="MDA0161424.1"/>
    </source>
</evidence>
<dbReference type="RefSeq" id="WP_270040634.1">
    <property type="nucleotide sequence ID" value="NZ_JAPDOD010000012.1"/>
</dbReference>
<dbReference type="Proteomes" id="UP001149140">
    <property type="component" value="Unassembled WGS sequence"/>
</dbReference>
<dbReference type="SUPFAM" id="SSF89372">
    <property type="entry name" value="Fucose-specific lectin"/>
    <property type="match status" value="1"/>
</dbReference>
<protein>
    <submittedName>
        <fullName evidence="1">Uncharacterized protein</fullName>
    </submittedName>
</protein>
<dbReference type="EMBL" id="JAPDOD010000012">
    <property type="protein sequence ID" value="MDA0161424.1"/>
    <property type="molecule type" value="Genomic_DNA"/>
</dbReference>
<organism evidence="1 2">
    <name type="scientific">Solirubrobacter ginsenosidimutans</name>
    <dbReference type="NCBI Taxonomy" id="490573"/>
    <lineage>
        <taxon>Bacteria</taxon>
        <taxon>Bacillati</taxon>
        <taxon>Actinomycetota</taxon>
        <taxon>Thermoleophilia</taxon>
        <taxon>Solirubrobacterales</taxon>
        <taxon>Solirubrobacteraceae</taxon>
        <taxon>Solirubrobacter</taxon>
    </lineage>
</organism>
<sequence length="648" mass="66727">MTAGALLTAAIALTAPFGEVPFRAAGGAATCLRATGYPGEVVRSTNLGAQFLSATPNGLAPVAGVEPGTSTSGCPEAAAQPSGTGVVAFAGADGVVRAALREPGSAWGEPAEVATAPEFSGGHPLAAAVSERGDALVAFAGGARQRYDVRAVRRAPGAGFAAAETLFTAPERATSRMRVAAGMSAGGESIVAWSFQPAAGRPREVWAATAQAGGAFAAAAKVGTMRPGAEFVLAVGAGGQALLAFAGGGDVLVAERAPGAGFGAPVRVGASSDPILTDTAAAVRPDGGAVVAWVNFIDGDVHAVVRTQVGAFSAPVTLAPKRGPRLPKRFLQPVGEDVGDLSKNAVSPDDEGGVPRAALLPDGRAMVTWAGAARYDDLWWTSPHSVTLPLTGGPTVGQTFGADLRLAGTVTPVVQADGSAAIVWVDNSDDRARDGRLHLALEGAADGADPAPPQLRVIAPKRRVLAADEDLRFRVHCASACDVRAQLGTGVLAPSDERTLRRAGETELRLRQIVQPLATLRGGPVTIRLRYGAPGTRHALGRSVTFDLRRLPDAPRPRVLDAVATRVGDEVVVTWRSDRDARPSNFFAYGTESRSGDRGEFYGDGDVTGSGRRFSVRLKHAEKARYVQIVALAEGARKTDLTTVRIRT</sequence>
<accession>A0A9X3MRV5</accession>
<keyword evidence="2" id="KW-1185">Reference proteome</keyword>
<dbReference type="AlphaFoldDB" id="A0A9X3MRV5"/>
<reference evidence="1" key="1">
    <citation type="submission" date="2022-10" db="EMBL/GenBank/DDBJ databases">
        <title>The WGS of Solirubrobacter ginsenosidimutans DSM 21036.</title>
        <authorList>
            <person name="Jiang Z."/>
        </authorList>
    </citation>
    <scope>NUCLEOTIDE SEQUENCE</scope>
    <source>
        <strain evidence="1">DSM 21036</strain>
    </source>
</reference>
<evidence type="ECO:0000313" key="2">
    <source>
        <dbReference type="Proteomes" id="UP001149140"/>
    </source>
</evidence>
<gene>
    <name evidence="1" type="ORF">OM076_14195</name>
</gene>